<evidence type="ECO:0000313" key="1">
    <source>
        <dbReference type="EMBL" id="DAD74472.1"/>
    </source>
</evidence>
<dbReference type="InterPro" id="IPR054052">
    <property type="entry name" value="Y16Q-like"/>
</dbReference>
<dbReference type="Pfam" id="PF21825">
    <property type="entry name" value="crAss001_48"/>
    <property type="match status" value="1"/>
</dbReference>
<accession>A0A8S5LX47</accession>
<proteinExistence type="predicted"/>
<dbReference type="EMBL" id="BK014760">
    <property type="protein sequence ID" value="DAD74472.1"/>
    <property type="molecule type" value="Genomic_DNA"/>
</dbReference>
<reference evidence="1" key="1">
    <citation type="journal article" date="2021" name="Proc. Natl. Acad. Sci. U.S.A.">
        <title>A Catalog of Tens of Thousands of Viruses from Human Metagenomes Reveals Hidden Associations with Chronic Diseases.</title>
        <authorList>
            <person name="Tisza M.J."/>
            <person name="Buck C.B."/>
        </authorList>
    </citation>
    <scope>NUCLEOTIDE SEQUENCE</scope>
    <source>
        <strain evidence="1">CtRiO19</strain>
    </source>
</reference>
<name>A0A8S5LX47_9CAUD</name>
<sequence length="86" mass="10310">MNKDGNNSGYIKRLIEEYKQLEERHTNLGLFLIGNTKLRATDFTLMYEQSEIMEKYLEILERRIENAKRFAKNRKIILHHTGIIKK</sequence>
<protein>
    <submittedName>
        <fullName evidence="1">Uncharacterized protein</fullName>
    </submittedName>
</protein>
<organism evidence="1">
    <name type="scientific">Siphoviridae sp. ctRiO19</name>
    <dbReference type="NCBI Taxonomy" id="2826337"/>
    <lineage>
        <taxon>Viruses</taxon>
        <taxon>Duplodnaviria</taxon>
        <taxon>Heunggongvirae</taxon>
        <taxon>Uroviricota</taxon>
        <taxon>Caudoviricetes</taxon>
    </lineage>
</organism>